<dbReference type="SUPFAM" id="SSF55331">
    <property type="entry name" value="Tautomerase/MIF"/>
    <property type="match status" value="1"/>
</dbReference>
<dbReference type="RefSeq" id="WP_345593515.1">
    <property type="nucleotide sequence ID" value="NZ_BAABJG010000045.1"/>
</dbReference>
<evidence type="ECO:0000313" key="2">
    <source>
        <dbReference type="Proteomes" id="UP001597180"/>
    </source>
</evidence>
<comment type="caution">
    <text evidence="1">The sequence shown here is derived from an EMBL/GenBank/DDBJ whole genome shotgun (WGS) entry which is preliminary data.</text>
</comment>
<dbReference type="Gene3D" id="3.30.429.10">
    <property type="entry name" value="Macrophage Migration Inhibitory Factor"/>
    <property type="match status" value="1"/>
</dbReference>
<protein>
    <submittedName>
        <fullName evidence="1">DUF1904 family protein</fullName>
    </submittedName>
</protein>
<reference evidence="2" key="1">
    <citation type="journal article" date="2019" name="Int. J. Syst. Evol. Microbiol.">
        <title>The Global Catalogue of Microorganisms (GCM) 10K type strain sequencing project: providing services to taxonomists for standard genome sequencing and annotation.</title>
        <authorList>
            <consortium name="The Broad Institute Genomics Platform"/>
            <consortium name="The Broad Institute Genome Sequencing Center for Infectious Disease"/>
            <person name="Wu L."/>
            <person name="Ma J."/>
        </authorList>
    </citation>
    <scope>NUCLEOTIDE SEQUENCE [LARGE SCALE GENOMIC DNA]</scope>
    <source>
        <strain evidence="2">CCUG 53270</strain>
    </source>
</reference>
<evidence type="ECO:0000313" key="1">
    <source>
        <dbReference type="EMBL" id="MFD1222121.1"/>
    </source>
</evidence>
<keyword evidence="2" id="KW-1185">Reference proteome</keyword>
<dbReference type="Pfam" id="PF08921">
    <property type="entry name" value="DUF1904"/>
    <property type="match status" value="1"/>
</dbReference>
<accession>A0ABW3UQQ3</accession>
<dbReference type="InterPro" id="IPR014347">
    <property type="entry name" value="Tautomerase/MIF_sf"/>
</dbReference>
<dbReference type="Proteomes" id="UP001597180">
    <property type="component" value="Unassembled WGS sequence"/>
</dbReference>
<sequence>MPYLRFKGFPSDFLRSIAPQVVEDFAQIVSIAKEKVKIELLLSEAITQVPLSVEILMFPRKQEVHDAVAAKLSRLLKDFGYEQVHLFFVILNPMLYYKNGEPLVSAGQTYGPSEGATVPGLG</sequence>
<dbReference type="EMBL" id="JBHTLU010000022">
    <property type="protein sequence ID" value="MFD1222121.1"/>
    <property type="molecule type" value="Genomic_DNA"/>
</dbReference>
<organism evidence="1 2">
    <name type="scientific">Paenibacillus vulneris</name>
    <dbReference type="NCBI Taxonomy" id="1133364"/>
    <lineage>
        <taxon>Bacteria</taxon>
        <taxon>Bacillati</taxon>
        <taxon>Bacillota</taxon>
        <taxon>Bacilli</taxon>
        <taxon>Bacillales</taxon>
        <taxon>Paenibacillaceae</taxon>
        <taxon>Paenibacillus</taxon>
    </lineage>
</organism>
<proteinExistence type="predicted"/>
<dbReference type="InterPro" id="IPR015017">
    <property type="entry name" value="DUF1904"/>
</dbReference>
<gene>
    <name evidence="1" type="ORF">ACFQ4B_18530</name>
</gene>
<name>A0ABW3UQQ3_9BACL</name>